<keyword evidence="2 7" id="KW-0813">Transport</keyword>
<dbReference type="InterPro" id="IPR000515">
    <property type="entry name" value="MetI-like"/>
</dbReference>
<keyword evidence="6 7" id="KW-0472">Membrane</keyword>
<dbReference type="CDD" id="cd06261">
    <property type="entry name" value="TM_PBP2"/>
    <property type="match status" value="1"/>
</dbReference>
<dbReference type="Proteomes" id="UP000501421">
    <property type="component" value="Chromosome"/>
</dbReference>
<evidence type="ECO:0000313" key="10">
    <source>
        <dbReference type="Proteomes" id="UP000501421"/>
    </source>
</evidence>
<evidence type="ECO:0000259" key="8">
    <source>
        <dbReference type="PROSITE" id="PS50928"/>
    </source>
</evidence>
<comment type="similarity">
    <text evidence="7">Belongs to the binding-protein-dependent transport system permease family.</text>
</comment>
<feature type="transmembrane region" description="Helical" evidence="7">
    <location>
        <begin position="220"/>
        <end position="240"/>
    </location>
</feature>
<sequence>MKSSRWTEWTWGKAVPWVLPVALLVAWQTAVETGWLSSRVLPAPTAVMAAAWHLGSSGELWQHLSISFGRAVAGFAIGGSIGFLLGLVNGVFRPAERLLDTSIQMIRNIPHLAMIPLVILWFGIGEEAKVFLVALGVLFPIYVNTCHGIRNVDAGLLEMGRVYGLGPWALFWRIWLPGALPAILVGVRYALGIMWLTLIVAETIAADRGIGYLAMNAREFMQTDVVVFSILLYALFGKLADSIARFLESRLLRWNVNYQHRP</sequence>
<keyword evidence="4 7" id="KW-0812">Transmembrane</keyword>
<dbReference type="PANTHER" id="PTHR30151">
    <property type="entry name" value="ALKANE SULFONATE ABC TRANSPORTER-RELATED, MEMBRANE SUBUNIT"/>
    <property type="match status" value="1"/>
</dbReference>
<feature type="transmembrane region" description="Helical" evidence="7">
    <location>
        <begin position="108"/>
        <end position="124"/>
    </location>
</feature>
<keyword evidence="5 7" id="KW-1133">Transmembrane helix</keyword>
<feature type="transmembrane region" description="Helical" evidence="7">
    <location>
        <begin position="130"/>
        <end position="149"/>
    </location>
</feature>
<evidence type="ECO:0000256" key="7">
    <source>
        <dbReference type="RuleBase" id="RU363032"/>
    </source>
</evidence>
<comment type="subcellular location">
    <subcellularLocation>
        <location evidence="1 7">Cell membrane</location>
        <topology evidence="1 7">Multi-pass membrane protein</topology>
    </subcellularLocation>
</comment>
<keyword evidence="3" id="KW-1003">Cell membrane</keyword>
<feature type="transmembrane region" description="Helical" evidence="7">
    <location>
        <begin position="170"/>
        <end position="200"/>
    </location>
</feature>
<dbReference type="SUPFAM" id="SSF161098">
    <property type="entry name" value="MetI-like"/>
    <property type="match status" value="1"/>
</dbReference>
<evidence type="ECO:0000256" key="3">
    <source>
        <dbReference type="ARBA" id="ARBA00022475"/>
    </source>
</evidence>
<organism evidence="9 10">
    <name type="scientific">Geobacillus subterraneus</name>
    <dbReference type="NCBI Taxonomy" id="129338"/>
    <lineage>
        <taxon>Bacteria</taxon>
        <taxon>Bacillati</taxon>
        <taxon>Bacillota</taxon>
        <taxon>Bacilli</taxon>
        <taxon>Bacillales</taxon>
        <taxon>Anoxybacillaceae</taxon>
        <taxon>Geobacillus</taxon>
    </lineage>
</organism>
<feature type="transmembrane region" description="Helical" evidence="7">
    <location>
        <begin position="66"/>
        <end position="88"/>
    </location>
</feature>
<evidence type="ECO:0000313" key="9">
    <source>
        <dbReference type="EMBL" id="BBW95351.1"/>
    </source>
</evidence>
<dbReference type="NCBIfam" id="NF008470">
    <property type="entry name" value="PRK11365.1"/>
    <property type="match status" value="1"/>
</dbReference>
<feature type="domain" description="ABC transmembrane type-1" evidence="8">
    <location>
        <begin position="60"/>
        <end position="244"/>
    </location>
</feature>
<evidence type="ECO:0000256" key="4">
    <source>
        <dbReference type="ARBA" id="ARBA00022692"/>
    </source>
</evidence>
<reference evidence="10" key="1">
    <citation type="journal article" date="2020" name="Microbiol. Resour. Announc.">
        <title>Complete Genome Sequence of Geobacillus sp. Strain E55-1, Isolated from Mine Geyser in Japan.</title>
        <authorList>
            <person name="Miyazaki K."/>
            <person name="Hase E."/>
            <person name="Tokito N."/>
        </authorList>
    </citation>
    <scope>NUCLEOTIDE SEQUENCE [LARGE SCALE GENOMIC DNA]</scope>
    <source>
        <strain evidence="10">E55-1</strain>
    </source>
</reference>
<keyword evidence="10" id="KW-1185">Reference proteome</keyword>
<evidence type="ECO:0000256" key="2">
    <source>
        <dbReference type="ARBA" id="ARBA00022448"/>
    </source>
</evidence>
<evidence type="ECO:0000256" key="5">
    <source>
        <dbReference type="ARBA" id="ARBA00022989"/>
    </source>
</evidence>
<gene>
    <name evidence="9" type="primary">ssuC</name>
    <name evidence="9" type="ORF">GsuE55_01840</name>
</gene>
<proteinExistence type="inferred from homology"/>
<name>A0A679FUF0_9BACL</name>
<dbReference type="InterPro" id="IPR035906">
    <property type="entry name" value="MetI-like_sf"/>
</dbReference>
<dbReference type="GO" id="GO:0005886">
    <property type="term" value="C:plasma membrane"/>
    <property type="evidence" value="ECO:0007669"/>
    <property type="project" value="UniProtKB-SubCell"/>
</dbReference>
<protein>
    <submittedName>
        <fullName evidence="9">Aliphatic sulfonates transporter permease</fullName>
    </submittedName>
</protein>
<dbReference type="PROSITE" id="PS50928">
    <property type="entry name" value="ABC_TM1"/>
    <property type="match status" value="1"/>
</dbReference>
<dbReference type="AlphaFoldDB" id="A0A679FUF0"/>
<dbReference type="Gene3D" id="1.10.3720.10">
    <property type="entry name" value="MetI-like"/>
    <property type="match status" value="1"/>
</dbReference>
<dbReference type="EMBL" id="AP022557">
    <property type="protein sequence ID" value="BBW95351.1"/>
    <property type="molecule type" value="Genomic_DNA"/>
</dbReference>
<dbReference type="Pfam" id="PF00528">
    <property type="entry name" value="BPD_transp_1"/>
    <property type="match status" value="1"/>
</dbReference>
<dbReference type="PANTHER" id="PTHR30151:SF38">
    <property type="entry name" value="ALIPHATIC SULFONATES TRANSPORT PERMEASE PROTEIN SSUC-RELATED"/>
    <property type="match status" value="1"/>
</dbReference>
<dbReference type="GO" id="GO:0042918">
    <property type="term" value="P:alkanesulfonate transmembrane transport"/>
    <property type="evidence" value="ECO:0007669"/>
    <property type="project" value="UniProtKB-ARBA"/>
</dbReference>
<evidence type="ECO:0000256" key="1">
    <source>
        <dbReference type="ARBA" id="ARBA00004651"/>
    </source>
</evidence>
<accession>A0A679FUF0</accession>
<dbReference type="RefSeq" id="WP_061912428.1">
    <property type="nucleotide sequence ID" value="NZ_AP022557.1"/>
</dbReference>
<dbReference type="FunFam" id="1.10.3720.10:FF:000003">
    <property type="entry name" value="Aliphatic sulfonate ABC transporter permease"/>
    <property type="match status" value="1"/>
</dbReference>
<evidence type="ECO:0000256" key="6">
    <source>
        <dbReference type="ARBA" id="ARBA00023136"/>
    </source>
</evidence>